<organism evidence="1 2">
    <name type="scientific">Gonapodya prolifera (strain JEL478)</name>
    <name type="common">Monoblepharis prolifera</name>
    <dbReference type="NCBI Taxonomy" id="1344416"/>
    <lineage>
        <taxon>Eukaryota</taxon>
        <taxon>Fungi</taxon>
        <taxon>Fungi incertae sedis</taxon>
        <taxon>Chytridiomycota</taxon>
        <taxon>Chytridiomycota incertae sedis</taxon>
        <taxon>Monoblepharidomycetes</taxon>
        <taxon>Monoblepharidales</taxon>
        <taxon>Gonapodyaceae</taxon>
        <taxon>Gonapodya</taxon>
    </lineage>
</organism>
<dbReference type="AlphaFoldDB" id="A0A139A7T4"/>
<protein>
    <submittedName>
        <fullName evidence="1">Uncharacterized protein</fullName>
    </submittedName>
</protein>
<keyword evidence="2" id="KW-1185">Reference proteome</keyword>
<dbReference type="Proteomes" id="UP000070544">
    <property type="component" value="Unassembled WGS sequence"/>
</dbReference>
<sequence length="95" mass="10982">MTTFIYSKGDFKSKKPKQANFKWGLWELEGEMIRRLPVRVMLRLRETCEPPLRNAASAVSPWTKISPEFFTSQEDLALTSRSLAHRHSRNSSPCV</sequence>
<accession>A0A139A7T4</accession>
<gene>
    <name evidence="1" type="ORF">M427DRAFT_59575</name>
</gene>
<dbReference type="EMBL" id="KQ965788">
    <property type="protein sequence ID" value="KXS12433.1"/>
    <property type="molecule type" value="Genomic_DNA"/>
</dbReference>
<evidence type="ECO:0000313" key="2">
    <source>
        <dbReference type="Proteomes" id="UP000070544"/>
    </source>
</evidence>
<name>A0A139A7T4_GONPJ</name>
<reference evidence="1 2" key="1">
    <citation type="journal article" date="2015" name="Genome Biol. Evol.">
        <title>Phylogenomic analyses indicate that early fungi evolved digesting cell walls of algal ancestors of land plants.</title>
        <authorList>
            <person name="Chang Y."/>
            <person name="Wang S."/>
            <person name="Sekimoto S."/>
            <person name="Aerts A.L."/>
            <person name="Choi C."/>
            <person name="Clum A."/>
            <person name="LaButti K.M."/>
            <person name="Lindquist E.A."/>
            <person name="Yee Ngan C."/>
            <person name="Ohm R.A."/>
            <person name="Salamov A.A."/>
            <person name="Grigoriev I.V."/>
            <person name="Spatafora J.W."/>
            <person name="Berbee M.L."/>
        </authorList>
    </citation>
    <scope>NUCLEOTIDE SEQUENCE [LARGE SCALE GENOMIC DNA]</scope>
    <source>
        <strain evidence="1 2">JEL478</strain>
    </source>
</reference>
<evidence type="ECO:0000313" key="1">
    <source>
        <dbReference type="EMBL" id="KXS12433.1"/>
    </source>
</evidence>
<proteinExistence type="predicted"/>